<accession>A0AAN7L3D6</accession>
<evidence type="ECO:0000313" key="2">
    <source>
        <dbReference type="EMBL" id="KAK4773991.1"/>
    </source>
</evidence>
<name>A0AAN7L3D6_9MYRT</name>
<feature type="compositionally biased region" description="Basic and acidic residues" evidence="1">
    <location>
        <begin position="19"/>
        <end position="29"/>
    </location>
</feature>
<gene>
    <name evidence="2" type="ORF">SAY87_029010</name>
</gene>
<reference evidence="2 3" key="1">
    <citation type="journal article" date="2023" name="Hortic Res">
        <title>Pangenome of water caltrop reveals structural variations and asymmetric subgenome divergence after allopolyploidization.</title>
        <authorList>
            <person name="Zhang X."/>
            <person name="Chen Y."/>
            <person name="Wang L."/>
            <person name="Yuan Y."/>
            <person name="Fang M."/>
            <person name="Shi L."/>
            <person name="Lu R."/>
            <person name="Comes H.P."/>
            <person name="Ma Y."/>
            <person name="Chen Y."/>
            <person name="Huang G."/>
            <person name="Zhou Y."/>
            <person name="Zheng Z."/>
            <person name="Qiu Y."/>
        </authorList>
    </citation>
    <scope>NUCLEOTIDE SEQUENCE [LARGE SCALE GENOMIC DNA]</scope>
    <source>
        <tissue evidence="2">Roots</tissue>
    </source>
</reference>
<protein>
    <submittedName>
        <fullName evidence="2">Uncharacterized protein</fullName>
    </submittedName>
</protein>
<feature type="region of interest" description="Disordered" evidence="1">
    <location>
        <begin position="1"/>
        <end position="57"/>
    </location>
</feature>
<keyword evidence="3" id="KW-1185">Reference proteome</keyword>
<organism evidence="2 3">
    <name type="scientific">Trapa incisa</name>
    <dbReference type="NCBI Taxonomy" id="236973"/>
    <lineage>
        <taxon>Eukaryota</taxon>
        <taxon>Viridiplantae</taxon>
        <taxon>Streptophyta</taxon>
        <taxon>Embryophyta</taxon>
        <taxon>Tracheophyta</taxon>
        <taxon>Spermatophyta</taxon>
        <taxon>Magnoliopsida</taxon>
        <taxon>eudicotyledons</taxon>
        <taxon>Gunneridae</taxon>
        <taxon>Pentapetalae</taxon>
        <taxon>rosids</taxon>
        <taxon>malvids</taxon>
        <taxon>Myrtales</taxon>
        <taxon>Lythraceae</taxon>
        <taxon>Trapa</taxon>
    </lineage>
</organism>
<dbReference type="AlphaFoldDB" id="A0AAN7L3D6"/>
<dbReference type="Proteomes" id="UP001345219">
    <property type="component" value="Chromosome 22"/>
</dbReference>
<comment type="caution">
    <text evidence="2">The sequence shown here is derived from an EMBL/GenBank/DDBJ whole genome shotgun (WGS) entry which is preliminary data.</text>
</comment>
<evidence type="ECO:0000256" key="1">
    <source>
        <dbReference type="SAM" id="MobiDB-lite"/>
    </source>
</evidence>
<evidence type="ECO:0000313" key="3">
    <source>
        <dbReference type="Proteomes" id="UP001345219"/>
    </source>
</evidence>
<dbReference type="EMBL" id="JAXIOK010000004">
    <property type="protein sequence ID" value="KAK4773991.1"/>
    <property type="molecule type" value="Genomic_DNA"/>
</dbReference>
<proteinExistence type="predicted"/>
<sequence length="57" mass="6317">MEEPLSIAEMASTVQVDGRPMEPEEHLQDSEDLPLDGQRTAATEHRRRSSSKDAGHS</sequence>